<dbReference type="GO" id="GO:0005744">
    <property type="term" value="C:TIM23 mitochondrial import inner membrane translocase complex"/>
    <property type="evidence" value="ECO:0007669"/>
    <property type="project" value="UniProtKB-UniRule"/>
</dbReference>
<dbReference type="EMBL" id="GL378383">
    <property type="protein sequence ID" value="EFJ42365.1"/>
    <property type="molecule type" value="Genomic_DNA"/>
</dbReference>
<keyword evidence="4" id="KW-1185">Reference proteome</keyword>
<keyword evidence="1" id="KW-0496">Mitochondrion</keyword>
<dbReference type="InterPro" id="IPR023214">
    <property type="entry name" value="HAD_sf"/>
</dbReference>
<keyword evidence="1" id="KW-0653">Protein transport</keyword>
<dbReference type="SMART" id="SM00577">
    <property type="entry name" value="CPDc"/>
    <property type="match status" value="1"/>
</dbReference>
<feature type="domain" description="FCP1 homology" evidence="2">
    <location>
        <begin position="1"/>
        <end position="119"/>
    </location>
</feature>
<dbReference type="InterPro" id="IPR036412">
    <property type="entry name" value="HAD-like_sf"/>
</dbReference>
<name>D8UD41_VOLCA</name>
<organism evidence="4">
    <name type="scientific">Volvox carteri f. nagariensis</name>
    <dbReference type="NCBI Taxonomy" id="3068"/>
    <lineage>
        <taxon>Eukaryota</taxon>
        <taxon>Viridiplantae</taxon>
        <taxon>Chlorophyta</taxon>
        <taxon>core chlorophytes</taxon>
        <taxon>Chlorophyceae</taxon>
        <taxon>CS clade</taxon>
        <taxon>Chlamydomonadales</taxon>
        <taxon>Volvocaceae</taxon>
        <taxon>Volvox</taxon>
    </lineage>
</organism>
<dbReference type="InterPro" id="IPR004274">
    <property type="entry name" value="FCP1_dom"/>
</dbReference>
<dbReference type="InParanoid" id="D8UD41"/>
<comment type="function">
    <text evidence="1">Essential component of the TIM23 complex, a complex that mediates the translocation of transit peptide-containing proteins across the mitochondrial inner membrane.</text>
</comment>
<gene>
    <name evidence="3" type="ORF">VOLCADRAFT_36131</name>
</gene>
<keyword evidence="1" id="KW-0811">Translocation</keyword>
<dbReference type="STRING" id="3068.D8UD41"/>
<evidence type="ECO:0000313" key="3">
    <source>
        <dbReference type="EMBL" id="EFJ42365.1"/>
    </source>
</evidence>
<dbReference type="OrthoDB" id="277011at2759"/>
<dbReference type="PROSITE" id="PS50969">
    <property type="entry name" value="FCP1"/>
    <property type="match status" value="1"/>
</dbReference>
<dbReference type="SUPFAM" id="SSF56784">
    <property type="entry name" value="HAD-like"/>
    <property type="match status" value="1"/>
</dbReference>
<comment type="similarity">
    <text evidence="1">Belongs to the TIM50 family.</text>
</comment>
<dbReference type="RefSeq" id="XP_002956598.1">
    <property type="nucleotide sequence ID" value="XM_002956552.1"/>
</dbReference>
<reference evidence="3 4" key="1">
    <citation type="journal article" date="2010" name="Science">
        <title>Genomic analysis of organismal complexity in the multicellular green alga Volvox carteri.</title>
        <authorList>
            <person name="Prochnik S.E."/>
            <person name="Umen J."/>
            <person name="Nedelcu A.M."/>
            <person name="Hallmann A."/>
            <person name="Miller S.M."/>
            <person name="Nishii I."/>
            <person name="Ferris P."/>
            <person name="Kuo A."/>
            <person name="Mitros T."/>
            <person name="Fritz-Laylin L.K."/>
            <person name="Hellsten U."/>
            <person name="Chapman J."/>
            <person name="Simakov O."/>
            <person name="Rensing S.A."/>
            <person name="Terry A."/>
            <person name="Pangilinan J."/>
            <person name="Kapitonov V."/>
            <person name="Jurka J."/>
            <person name="Salamov A."/>
            <person name="Shapiro H."/>
            <person name="Schmutz J."/>
            <person name="Grimwood J."/>
            <person name="Lindquist E."/>
            <person name="Lucas S."/>
            <person name="Grigoriev I.V."/>
            <person name="Schmitt R."/>
            <person name="Kirk D."/>
            <person name="Rokhsar D.S."/>
        </authorList>
    </citation>
    <scope>NUCLEOTIDE SEQUENCE [LARGE SCALE GENOMIC DNA]</scope>
    <source>
        <strain evidence="4">f. Nagariensis / Eve</strain>
    </source>
</reference>
<evidence type="ECO:0000256" key="1">
    <source>
        <dbReference type="RuleBase" id="RU365079"/>
    </source>
</evidence>
<comment type="subunit">
    <text evidence="1">Component of the TIM23 complex.</text>
</comment>
<dbReference type="GeneID" id="9619818"/>
<sequence length="119" mass="13179">LNPGGVFVVERPGLQEFLEELASFAEVVIFTAGLEDYAKPIIDALDPSGKLFAHRIYREGTLRTEFYQCVKDMARVGRDLAKTVLVDDTPLAFLHQPDNGVPVLGFRGDMDDRLLAEAV</sequence>
<dbReference type="Pfam" id="PF03031">
    <property type="entry name" value="NIF"/>
    <property type="match status" value="1"/>
</dbReference>
<dbReference type="Gene3D" id="3.40.50.1000">
    <property type="entry name" value="HAD superfamily/HAD-like"/>
    <property type="match status" value="1"/>
</dbReference>
<evidence type="ECO:0000313" key="4">
    <source>
        <dbReference type="Proteomes" id="UP000001058"/>
    </source>
</evidence>
<protein>
    <recommendedName>
        <fullName evidence="1">Mitochondrial import inner membrane translocase subunit TIM50</fullName>
    </recommendedName>
</protein>
<proteinExistence type="inferred from homology"/>
<feature type="non-terminal residue" evidence="3">
    <location>
        <position position="1"/>
    </location>
</feature>
<evidence type="ECO:0000259" key="2">
    <source>
        <dbReference type="PROSITE" id="PS50969"/>
    </source>
</evidence>
<dbReference type="KEGG" id="vcn:VOLCADRAFT_36131"/>
<comment type="subcellular location">
    <subcellularLocation>
        <location evidence="1">Mitochondrion inner membrane</location>
        <topology evidence="1">Single-pass membrane protein</topology>
    </subcellularLocation>
</comment>
<dbReference type="AlphaFoldDB" id="D8UD41"/>
<dbReference type="PANTHER" id="PTHR12210">
    <property type="entry name" value="DULLARD PROTEIN PHOSPHATASE"/>
    <property type="match status" value="1"/>
</dbReference>
<dbReference type="InterPro" id="IPR050365">
    <property type="entry name" value="TIM50"/>
</dbReference>
<keyword evidence="1" id="KW-0809">Transit peptide</keyword>
<dbReference type="Proteomes" id="UP000001058">
    <property type="component" value="Unassembled WGS sequence"/>
</dbReference>
<dbReference type="GO" id="GO:0015031">
    <property type="term" value="P:protein transport"/>
    <property type="evidence" value="ECO:0007669"/>
    <property type="project" value="UniProtKB-KW"/>
</dbReference>
<dbReference type="CDD" id="cd07521">
    <property type="entry name" value="HAD_FCP1-like"/>
    <property type="match status" value="1"/>
</dbReference>
<feature type="non-terminal residue" evidence="3">
    <location>
        <position position="119"/>
    </location>
</feature>
<dbReference type="eggNOG" id="KOG1605">
    <property type="taxonomic scope" value="Eukaryota"/>
</dbReference>
<accession>D8UD41</accession>
<keyword evidence="1" id="KW-0813">Transport</keyword>